<dbReference type="HAMAP" id="MF_01877">
    <property type="entry name" value="16SrRNA_methyltr_I"/>
    <property type="match status" value="1"/>
</dbReference>
<dbReference type="PANTHER" id="PTHR46111">
    <property type="entry name" value="RIBOSOMAL RNA SMALL SUBUNIT METHYLTRANSFERASE I"/>
    <property type="match status" value="1"/>
</dbReference>
<evidence type="ECO:0000256" key="6">
    <source>
        <dbReference type="HAMAP-Rule" id="MF_01877"/>
    </source>
</evidence>
<dbReference type="InterPro" id="IPR014777">
    <property type="entry name" value="4pyrrole_Mease_sub1"/>
</dbReference>
<feature type="domain" description="Tetrapyrrole methylase" evidence="7">
    <location>
        <begin position="16"/>
        <end position="214"/>
    </location>
</feature>
<comment type="similarity">
    <text evidence="6">Belongs to the methyltransferase superfamily. RsmI family.</text>
</comment>
<evidence type="ECO:0000256" key="4">
    <source>
        <dbReference type="ARBA" id="ARBA00022679"/>
    </source>
</evidence>
<dbReference type="InterPro" id="IPR014776">
    <property type="entry name" value="4pyrrole_Mease_sub2"/>
</dbReference>
<evidence type="ECO:0000256" key="3">
    <source>
        <dbReference type="ARBA" id="ARBA00022603"/>
    </source>
</evidence>
<dbReference type="OrthoDB" id="9809084at2"/>
<dbReference type="InterPro" id="IPR000878">
    <property type="entry name" value="4pyrrol_Mease"/>
</dbReference>
<dbReference type="InterPro" id="IPR018063">
    <property type="entry name" value="SAM_MeTrfase_RsmI_CS"/>
</dbReference>
<dbReference type="InterPro" id="IPR035996">
    <property type="entry name" value="4pyrrol_Methylase_sf"/>
</dbReference>
<dbReference type="PATRIC" id="fig|1307436.3.peg.4803"/>
<evidence type="ECO:0000256" key="1">
    <source>
        <dbReference type="ARBA" id="ARBA00022490"/>
    </source>
</evidence>
<dbReference type="GO" id="GO:0005737">
    <property type="term" value="C:cytoplasm"/>
    <property type="evidence" value="ECO:0007669"/>
    <property type="project" value="UniProtKB-SubCell"/>
</dbReference>
<evidence type="ECO:0000313" key="9">
    <source>
        <dbReference type="Proteomes" id="UP000019270"/>
    </source>
</evidence>
<dbReference type="GO" id="GO:0070677">
    <property type="term" value="F:rRNA (cytosine-2'-O-)-methyltransferase activity"/>
    <property type="evidence" value="ECO:0007669"/>
    <property type="project" value="UniProtKB-UniRule"/>
</dbReference>
<keyword evidence="4 6" id="KW-0808">Transferase</keyword>
<dbReference type="PANTHER" id="PTHR46111:SF1">
    <property type="entry name" value="RIBOSOMAL RNA SMALL SUBUNIT METHYLTRANSFERASE I"/>
    <property type="match status" value="1"/>
</dbReference>
<evidence type="ECO:0000259" key="7">
    <source>
        <dbReference type="Pfam" id="PF00590"/>
    </source>
</evidence>
<name>W7LA94_CYTFI</name>
<keyword evidence="2 6" id="KW-0698">rRNA processing</keyword>
<keyword evidence="1 6" id="KW-0963">Cytoplasm</keyword>
<keyword evidence="3 6" id="KW-0489">Methyltransferase</keyword>
<dbReference type="InterPro" id="IPR008189">
    <property type="entry name" value="rRNA_ssu_MeTfrase_I"/>
</dbReference>
<dbReference type="eggNOG" id="COG0313">
    <property type="taxonomic scope" value="Bacteria"/>
</dbReference>
<comment type="catalytic activity">
    <reaction evidence="6">
        <text>cytidine(1402) in 16S rRNA + S-adenosyl-L-methionine = 2'-O-methylcytidine(1402) in 16S rRNA + S-adenosyl-L-homocysteine + H(+)</text>
        <dbReference type="Rhea" id="RHEA:42924"/>
        <dbReference type="Rhea" id="RHEA-COMP:10285"/>
        <dbReference type="Rhea" id="RHEA-COMP:10286"/>
        <dbReference type="ChEBI" id="CHEBI:15378"/>
        <dbReference type="ChEBI" id="CHEBI:57856"/>
        <dbReference type="ChEBI" id="CHEBI:59789"/>
        <dbReference type="ChEBI" id="CHEBI:74495"/>
        <dbReference type="ChEBI" id="CHEBI:82748"/>
        <dbReference type="EC" id="2.1.1.198"/>
    </reaction>
</comment>
<dbReference type="EMBL" id="APVL01000030">
    <property type="protein sequence ID" value="EWG08744.1"/>
    <property type="molecule type" value="Genomic_DNA"/>
</dbReference>
<dbReference type="EC" id="2.1.1.198" evidence="6"/>
<dbReference type="AlphaFoldDB" id="W7LA94"/>
<proteinExistence type="inferred from homology"/>
<dbReference type="SUPFAM" id="SSF53790">
    <property type="entry name" value="Tetrapyrrole methylase"/>
    <property type="match status" value="1"/>
</dbReference>
<dbReference type="PROSITE" id="PS01296">
    <property type="entry name" value="RSMI"/>
    <property type="match status" value="1"/>
</dbReference>
<dbReference type="FunFam" id="3.40.1010.10:FF:000002">
    <property type="entry name" value="Ribosomal RNA small subunit methyltransferase I"/>
    <property type="match status" value="1"/>
</dbReference>
<gene>
    <name evidence="6" type="primary">rsmI</name>
    <name evidence="8" type="ORF">PBF_22567</name>
</gene>
<dbReference type="Proteomes" id="UP000019270">
    <property type="component" value="Unassembled WGS sequence"/>
</dbReference>
<dbReference type="Gene3D" id="3.30.950.10">
    <property type="entry name" value="Methyltransferase, Cobalt-precorrin-4 Transmethylase, Domain 2"/>
    <property type="match status" value="1"/>
</dbReference>
<organism evidence="8 9">
    <name type="scientific">Cytobacillus firmus DS1</name>
    <dbReference type="NCBI Taxonomy" id="1307436"/>
    <lineage>
        <taxon>Bacteria</taxon>
        <taxon>Bacillati</taxon>
        <taxon>Bacillota</taxon>
        <taxon>Bacilli</taxon>
        <taxon>Bacillales</taxon>
        <taxon>Bacillaceae</taxon>
        <taxon>Cytobacillus</taxon>
    </lineage>
</organism>
<comment type="function">
    <text evidence="6">Catalyzes the 2'-O-methylation of the ribose of cytidine 1402 (C1402) in 16S rRNA.</text>
</comment>
<dbReference type="CDD" id="cd11648">
    <property type="entry name" value="RsmI"/>
    <property type="match status" value="1"/>
</dbReference>
<evidence type="ECO:0000256" key="2">
    <source>
        <dbReference type="ARBA" id="ARBA00022552"/>
    </source>
</evidence>
<dbReference type="NCBIfam" id="TIGR00096">
    <property type="entry name" value="16S rRNA (cytidine(1402)-2'-O)-methyltransferase"/>
    <property type="match status" value="1"/>
</dbReference>
<comment type="caution">
    <text evidence="8">The sequence shown here is derived from an EMBL/GenBank/DDBJ whole genome shotgun (WGS) entry which is preliminary data.</text>
</comment>
<dbReference type="FunFam" id="3.30.950.10:FF:000002">
    <property type="entry name" value="Ribosomal RNA small subunit methyltransferase I"/>
    <property type="match status" value="1"/>
</dbReference>
<reference evidence="8 9" key="2">
    <citation type="journal article" date="2016" name="Sci. Rep.">
        <title>A novel serine protease, Sep1, from Bacillus firmus DS-1 has nematicidal activity and degrades multiple intestinal-associated nematode proteins.</title>
        <authorList>
            <person name="Geng C."/>
            <person name="Nie X."/>
            <person name="Tang Z."/>
            <person name="Zhang Y."/>
            <person name="Lin J."/>
            <person name="Sun M."/>
            <person name="Peng D."/>
        </authorList>
    </citation>
    <scope>NUCLEOTIDE SEQUENCE [LARGE SCALE GENOMIC DNA]</scope>
    <source>
        <strain evidence="8 9">DS1</strain>
    </source>
</reference>
<evidence type="ECO:0000313" key="8">
    <source>
        <dbReference type="EMBL" id="EWG08744.1"/>
    </source>
</evidence>
<reference evidence="9" key="1">
    <citation type="submission" date="2013-03" db="EMBL/GenBank/DDBJ databases">
        <title>Draft genome sequence of Bacillus firmus DS1.</title>
        <authorList>
            <person name="Peng D."/>
            <person name="Zhu L."/>
            <person name="Sun M."/>
        </authorList>
    </citation>
    <scope>NUCLEOTIDE SEQUENCE [LARGE SCALE GENOMIC DNA]</scope>
    <source>
        <strain evidence="9">DS1</strain>
    </source>
</reference>
<evidence type="ECO:0000256" key="5">
    <source>
        <dbReference type="ARBA" id="ARBA00022691"/>
    </source>
</evidence>
<accession>W7LA94</accession>
<protein>
    <recommendedName>
        <fullName evidence="6">Ribosomal RNA small subunit methyltransferase I</fullName>
        <ecNumber evidence="6">2.1.1.198</ecNumber>
    </recommendedName>
    <alternativeName>
        <fullName evidence="6">16S rRNA 2'-O-ribose C1402 methyltransferase</fullName>
    </alternativeName>
    <alternativeName>
        <fullName evidence="6">rRNA (cytidine-2'-O-)-methyltransferase RsmI</fullName>
    </alternativeName>
</protein>
<sequence>MWQQKSFEHEETKGILYLVPTPIGNLEDMSFRAVRILKEVDFIAAEDTRNTKKLCNHFEIATPIISYHEHNKEISGQKLIEKVANGAKIALVSDAGMPAISDPGYDLVTAAAEEKLTVVPLPGANAALTGLIASGINTQPFYFYGFLNRQKKLKKQELEDLSRLSATIILYEAPHRLKETLSLMSVILGNRNIALCRELTKRYEEFIRGTVEEVREWASSGGEVRGEFVIIIEGTSETVQHAEEAAWWENLSIEDHVTHYIEETGLASKEAIKQTAKDRGLNKRDVYHAYHIEE</sequence>
<dbReference type="RefSeq" id="WP_035332954.1">
    <property type="nucleotide sequence ID" value="NZ_APVL01000030.1"/>
</dbReference>
<dbReference type="Pfam" id="PF00590">
    <property type="entry name" value="TP_methylase"/>
    <property type="match status" value="1"/>
</dbReference>
<dbReference type="PIRSF" id="PIRSF005917">
    <property type="entry name" value="MTase_YraL"/>
    <property type="match status" value="1"/>
</dbReference>
<comment type="subcellular location">
    <subcellularLocation>
        <location evidence="6">Cytoplasm</location>
    </subcellularLocation>
</comment>
<keyword evidence="5 6" id="KW-0949">S-adenosyl-L-methionine</keyword>
<dbReference type="Gene3D" id="3.40.1010.10">
    <property type="entry name" value="Cobalt-precorrin-4 Transmethylase, Domain 1"/>
    <property type="match status" value="1"/>
</dbReference>